<keyword evidence="1" id="KW-0732">Signal</keyword>
<evidence type="ECO:0000313" key="2">
    <source>
        <dbReference type="EMBL" id="SMB95495.1"/>
    </source>
</evidence>
<sequence length="167" mass="17665">MRPPLPKLLSLTAVVAASWLAACQPSVRESAEPAKATPPVTEASTVSDSLFLGLIFPYAPPKPPGPVTQAALLMTRAGVPIEKVVLGSFDGRATVLDSLLERGFPDGTLLGFRAYHLTAGTDVAVLRANDTILHVLSRPVRDSTVAMDFTLVKEVPIAAGSRLRVVR</sequence>
<evidence type="ECO:0000256" key="1">
    <source>
        <dbReference type="SAM" id="SignalP"/>
    </source>
</evidence>
<protein>
    <submittedName>
        <fullName evidence="2">Uncharacterized protein</fullName>
    </submittedName>
</protein>
<keyword evidence="3" id="KW-1185">Reference proteome</keyword>
<dbReference type="AlphaFoldDB" id="A0A1W1VQ44"/>
<evidence type="ECO:0000313" key="3">
    <source>
        <dbReference type="Proteomes" id="UP000192266"/>
    </source>
</evidence>
<reference evidence="2 3" key="1">
    <citation type="submission" date="2017-04" db="EMBL/GenBank/DDBJ databases">
        <authorList>
            <person name="Afonso C.L."/>
            <person name="Miller P.J."/>
            <person name="Scott M.A."/>
            <person name="Spackman E."/>
            <person name="Goraichik I."/>
            <person name="Dimitrov K.M."/>
            <person name="Suarez D.L."/>
            <person name="Swayne D.E."/>
        </authorList>
    </citation>
    <scope>NUCLEOTIDE SEQUENCE [LARGE SCALE GENOMIC DNA]</scope>
    <source>
        <strain evidence="2 3">DSM 11622</strain>
    </source>
</reference>
<dbReference type="Proteomes" id="UP000192266">
    <property type="component" value="Unassembled WGS sequence"/>
</dbReference>
<dbReference type="RefSeq" id="WP_143434902.1">
    <property type="nucleotide sequence ID" value="NZ_FWWW01000069.1"/>
</dbReference>
<feature type="chain" id="PRO_5013275139" evidence="1">
    <location>
        <begin position="22"/>
        <end position="167"/>
    </location>
</feature>
<name>A0A1W1VQ44_9BACT</name>
<organism evidence="2 3">
    <name type="scientific">Hymenobacter roseosalivarius DSM 11622</name>
    <dbReference type="NCBI Taxonomy" id="645990"/>
    <lineage>
        <taxon>Bacteria</taxon>
        <taxon>Pseudomonadati</taxon>
        <taxon>Bacteroidota</taxon>
        <taxon>Cytophagia</taxon>
        <taxon>Cytophagales</taxon>
        <taxon>Hymenobacteraceae</taxon>
        <taxon>Hymenobacter</taxon>
    </lineage>
</organism>
<dbReference type="PROSITE" id="PS51257">
    <property type="entry name" value="PROKAR_LIPOPROTEIN"/>
    <property type="match status" value="1"/>
</dbReference>
<dbReference type="EMBL" id="FWWW01000069">
    <property type="protein sequence ID" value="SMB95495.1"/>
    <property type="molecule type" value="Genomic_DNA"/>
</dbReference>
<gene>
    <name evidence="2" type="ORF">SAMN00120144_4104</name>
</gene>
<feature type="signal peptide" evidence="1">
    <location>
        <begin position="1"/>
        <end position="21"/>
    </location>
</feature>
<dbReference type="OrthoDB" id="880950at2"/>
<proteinExistence type="predicted"/>
<accession>A0A1W1VQ44</accession>